<keyword evidence="9" id="KW-1185">Reference proteome</keyword>
<dbReference type="EMBL" id="FOGZ01000017">
    <property type="protein sequence ID" value="SER90558.1"/>
    <property type="molecule type" value="Genomic_DNA"/>
</dbReference>
<protein>
    <recommendedName>
        <fullName evidence="5">S-methylmethionine:homocysteine methyltransferase</fullName>
    </recommendedName>
</protein>
<dbReference type="GO" id="GO:0032259">
    <property type="term" value="P:methylation"/>
    <property type="evidence" value="ECO:0007669"/>
    <property type="project" value="UniProtKB-KW"/>
</dbReference>
<evidence type="ECO:0000256" key="4">
    <source>
        <dbReference type="ARBA" id="ARBA00022833"/>
    </source>
</evidence>
<dbReference type="GO" id="GO:0009086">
    <property type="term" value="P:methionine biosynthetic process"/>
    <property type="evidence" value="ECO:0007669"/>
    <property type="project" value="InterPro"/>
</dbReference>
<name>A0A1H9T087_9ACTN</name>
<keyword evidence="2 6" id="KW-0808">Transferase</keyword>
<dbReference type="InterPro" id="IPR036589">
    <property type="entry name" value="HCY_dom_sf"/>
</dbReference>
<comment type="cofactor">
    <cofactor evidence="6">
        <name>Zn(2+)</name>
        <dbReference type="ChEBI" id="CHEBI:29105"/>
    </cofactor>
</comment>
<dbReference type="PANTHER" id="PTHR46015">
    <property type="entry name" value="ZGC:172121"/>
    <property type="match status" value="1"/>
</dbReference>
<evidence type="ECO:0000259" key="7">
    <source>
        <dbReference type="PROSITE" id="PS50970"/>
    </source>
</evidence>
<feature type="domain" description="Hcy-binding" evidence="7">
    <location>
        <begin position="23"/>
        <end position="327"/>
    </location>
</feature>
<keyword evidence="3 6" id="KW-0479">Metal-binding</keyword>
<accession>A0A1H9T087</accession>
<dbReference type="PANTHER" id="PTHR46015:SF1">
    <property type="entry name" value="HOMOCYSTEINE S-METHYLTRANSFERASE-LIKE ISOFORM 1"/>
    <property type="match status" value="1"/>
</dbReference>
<dbReference type="GO" id="GO:0033528">
    <property type="term" value="P:S-methylmethionine cycle"/>
    <property type="evidence" value="ECO:0007669"/>
    <property type="project" value="TreeGrafter"/>
</dbReference>
<evidence type="ECO:0000256" key="2">
    <source>
        <dbReference type="ARBA" id="ARBA00022679"/>
    </source>
</evidence>
<dbReference type="PROSITE" id="PS50970">
    <property type="entry name" value="HCY"/>
    <property type="match status" value="1"/>
</dbReference>
<sequence>MARRGVSARASGQSPLQAIVKKMASTNDPLPGGATVLDGSMAGELERRGVDMSTPLWSAIALRCAPDAIEAVHTSYLRAGAAILTTNSYQATAPGFASLGLSEQEASELIATSATLARRAICLWRAAHPGPRLWVAGSIGPYGAYLADGSEYRGDYALSPADYRDFHRPRIAALAGGGVDLFAVETQPKLDEAGAIVELMAREFPGIWAWVSFSLRDGRTLADGTPLAAAAQWARQQPNLLAVGINCVPPRIVEQALGVLAAGTDLPLICYPNSGESYDPSTKSWHTGGEHPGIAEFVPSWRRAGARIIGGCCRTTPHDIAEIAHRLRAEG</sequence>
<evidence type="ECO:0000256" key="1">
    <source>
        <dbReference type="ARBA" id="ARBA00022603"/>
    </source>
</evidence>
<evidence type="ECO:0000256" key="3">
    <source>
        <dbReference type="ARBA" id="ARBA00022723"/>
    </source>
</evidence>
<dbReference type="FunFam" id="3.20.20.330:FF:000002">
    <property type="entry name" value="Homocysteine S-methyltransferase"/>
    <property type="match status" value="1"/>
</dbReference>
<dbReference type="STRING" id="64702.SAMN05443377_11753"/>
<keyword evidence="1 6" id="KW-0489">Methyltransferase</keyword>
<dbReference type="InterPro" id="IPR051486">
    <property type="entry name" value="Hcy_S-methyltransferase"/>
</dbReference>
<dbReference type="Pfam" id="PF02574">
    <property type="entry name" value="S-methyl_trans"/>
    <property type="match status" value="1"/>
</dbReference>
<evidence type="ECO:0000256" key="5">
    <source>
        <dbReference type="ARBA" id="ARBA00076752"/>
    </source>
</evidence>
<dbReference type="Proteomes" id="UP000198815">
    <property type="component" value="Unassembled WGS sequence"/>
</dbReference>
<dbReference type="InterPro" id="IPR003726">
    <property type="entry name" value="HCY_dom"/>
</dbReference>
<gene>
    <name evidence="8" type="ORF">SAMN05443377_11753</name>
</gene>
<dbReference type="NCBIfam" id="NF007020">
    <property type="entry name" value="PRK09485.1"/>
    <property type="match status" value="1"/>
</dbReference>
<dbReference type="SUPFAM" id="SSF82282">
    <property type="entry name" value="Homocysteine S-methyltransferase"/>
    <property type="match status" value="1"/>
</dbReference>
<evidence type="ECO:0000313" key="9">
    <source>
        <dbReference type="Proteomes" id="UP000198815"/>
    </source>
</evidence>
<feature type="binding site" evidence="6">
    <location>
        <position position="247"/>
    </location>
    <ligand>
        <name>Zn(2+)</name>
        <dbReference type="ChEBI" id="CHEBI:29105"/>
    </ligand>
</feature>
<dbReference type="PIRSF" id="PIRSF037505">
    <property type="entry name" value="Betaine_HMT"/>
    <property type="match status" value="1"/>
</dbReference>
<dbReference type="Gene3D" id="3.20.20.330">
    <property type="entry name" value="Homocysteine-binding-like domain"/>
    <property type="match status" value="1"/>
</dbReference>
<dbReference type="GO" id="GO:0008898">
    <property type="term" value="F:S-adenosylmethionine-homocysteine S-methyltransferase activity"/>
    <property type="evidence" value="ECO:0007669"/>
    <property type="project" value="TreeGrafter"/>
</dbReference>
<evidence type="ECO:0000313" key="8">
    <source>
        <dbReference type="EMBL" id="SER90558.1"/>
    </source>
</evidence>
<feature type="binding site" evidence="6">
    <location>
        <position position="312"/>
    </location>
    <ligand>
        <name>Zn(2+)</name>
        <dbReference type="ChEBI" id="CHEBI:29105"/>
    </ligand>
</feature>
<reference evidence="8 9" key="1">
    <citation type="submission" date="2016-10" db="EMBL/GenBank/DDBJ databases">
        <authorList>
            <person name="de Groot N.N."/>
        </authorList>
    </citation>
    <scope>NUCLEOTIDE SEQUENCE [LARGE SCALE GENOMIC DNA]</scope>
    <source>
        <strain evidence="8 9">DSM 16859</strain>
    </source>
</reference>
<proteinExistence type="predicted"/>
<dbReference type="InterPro" id="IPR017226">
    <property type="entry name" value="BHMT-like"/>
</dbReference>
<organism evidence="8 9">
    <name type="scientific">Propionibacterium cyclohexanicum</name>
    <dbReference type="NCBI Taxonomy" id="64702"/>
    <lineage>
        <taxon>Bacteria</taxon>
        <taxon>Bacillati</taxon>
        <taxon>Actinomycetota</taxon>
        <taxon>Actinomycetes</taxon>
        <taxon>Propionibacteriales</taxon>
        <taxon>Propionibacteriaceae</taxon>
        <taxon>Propionibacterium</taxon>
    </lineage>
</organism>
<dbReference type="GO" id="GO:0008270">
    <property type="term" value="F:zinc ion binding"/>
    <property type="evidence" value="ECO:0007669"/>
    <property type="project" value="InterPro"/>
</dbReference>
<keyword evidence="4 6" id="KW-0862">Zinc</keyword>
<feature type="binding site" evidence="6">
    <location>
        <position position="313"/>
    </location>
    <ligand>
        <name>Zn(2+)</name>
        <dbReference type="ChEBI" id="CHEBI:29105"/>
    </ligand>
</feature>
<dbReference type="AlphaFoldDB" id="A0A1H9T087"/>
<evidence type="ECO:0000256" key="6">
    <source>
        <dbReference type="PROSITE-ProRule" id="PRU00333"/>
    </source>
</evidence>